<accession>A0A7W7RLK6</accession>
<gene>
    <name evidence="1" type="ORF">F4561_004877</name>
</gene>
<evidence type="ECO:0000313" key="1">
    <source>
        <dbReference type="EMBL" id="MBB4934057.1"/>
    </source>
</evidence>
<proteinExistence type="predicted"/>
<dbReference type="PANTHER" id="PTHR36221">
    <property type="entry name" value="DUF742 DOMAIN-CONTAINING PROTEIN"/>
    <property type="match status" value="1"/>
</dbReference>
<protein>
    <recommendedName>
        <fullName evidence="3">DUF742 domain-containing protein</fullName>
    </recommendedName>
</protein>
<dbReference type="RefSeq" id="WP_184581817.1">
    <property type="nucleotide sequence ID" value="NZ_JACHJT010000001.1"/>
</dbReference>
<name>A0A7W7RLK6_9ACTN</name>
<reference evidence="1 2" key="1">
    <citation type="submission" date="2020-08" db="EMBL/GenBank/DDBJ databases">
        <title>Sequencing the genomes of 1000 actinobacteria strains.</title>
        <authorList>
            <person name="Klenk H.-P."/>
        </authorList>
    </citation>
    <scope>NUCLEOTIDE SEQUENCE [LARGE SCALE GENOMIC DNA]</scope>
    <source>
        <strain evidence="1 2">DSM 102030</strain>
    </source>
</reference>
<keyword evidence="2" id="KW-1185">Reference proteome</keyword>
<organism evidence="1 2">
    <name type="scientific">Lipingzhangella halophila</name>
    <dbReference type="NCBI Taxonomy" id="1783352"/>
    <lineage>
        <taxon>Bacteria</taxon>
        <taxon>Bacillati</taxon>
        <taxon>Actinomycetota</taxon>
        <taxon>Actinomycetes</taxon>
        <taxon>Streptosporangiales</taxon>
        <taxon>Nocardiopsidaceae</taxon>
        <taxon>Lipingzhangella</taxon>
    </lineage>
</organism>
<sequence length="130" mass="14354">MAPDSSDGNSMWMDEDAGPLLRHFAITRGRTRPTRGYSPFPLIAVIRTLTPEPPVDPIGWGPEHHAILSRCRHPTTLADLGSELDLPVSVLRVLIADLLDHELISLQDPATQERPSRDTLLEVLHGLEAL</sequence>
<dbReference type="Pfam" id="PF05331">
    <property type="entry name" value="DUF742"/>
    <property type="match status" value="1"/>
</dbReference>
<dbReference type="InterPro" id="IPR007995">
    <property type="entry name" value="DUF742"/>
</dbReference>
<dbReference type="Proteomes" id="UP000523007">
    <property type="component" value="Unassembled WGS sequence"/>
</dbReference>
<evidence type="ECO:0000313" key="2">
    <source>
        <dbReference type="Proteomes" id="UP000523007"/>
    </source>
</evidence>
<dbReference type="PANTHER" id="PTHR36221:SF1">
    <property type="entry name" value="DUF742 DOMAIN-CONTAINING PROTEIN"/>
    <property type="match status" value="1"/>
</dbReference>
<dbReference type="AlphaFoldDB" id="A0A7W7RLK6"/>
<comment type="caution">
    <text evidence="1">The sequence shown here is derived from an EMBL/GenBank/DDBJ whole genome shotgun (WGS) entry which is preliminary data.</text>
</comment>
<dbReference type="EMBL" id="JACHJT010000001">
    <property type="protein sequence ID" value="MBB4934057.1"/>
    <property type="molecule type" value="Genomic_DNA"/>
</dbReference>
<evidence type="ECO:0008006" key="3">
    <source>
        <dbReference type="Google" id="ProtNLM"/>
    </source>
</evidence>